<sequence length="153" mass="16796">MNIYDRLDELNLTLPKAPEPAGLYITSQTTGNLLYTSGQDCRAENGEFPFTGKVGVDLSVEEGYEAARLTALNCLSVIEKELGDLNRVKKIVKLLCFVNSKDDFIEQPSVMNGASQLLIDVFGDVGKHARTAVSAPSLPFNIPLEIEMIVEFE</sequence>
<reference evidence="2" key="2">
    <citation type="submission" date="2021-04" db="EMBL/GenBank/DDBJ databases">
        <authorList>
            <person name="Gilroy R."/>
        </authorList>
    </citation>
    <scope>NUCLEOTIDE SEQUENCE</scope>
    <source>
        <strain evidence="2">CHK169-2315</strain>
    </source>
</reference>
<dbReference type="PANTHER" id="PTHR43760:SF1">
    <property type="entry name" value="ENDORIBONUCLEASE L-PSP_CHORISMATE MUTASE-LIKE DOMAIN-CONTAINING PROTEIN"/>
    <property type="match status" value="1"/>
</dbReference>
<dbReference type="InterPro" id="IPR035959">
    <property type="entry name" value="RutC-like_sf"/>
</dbReference>
<comment type="caution">
    <text evidence="2">The sequence shown here is derived from an EMBL/GenBank/DDBJ whole genome shotgun (WGS) entry which is preliminary data.</text>
</comment>
<dbReference type="Proteomes" id="UP000823937">
    <property type="component" value="Unassembled WGS sequence"/>
</dbReference>
<feature type="domain" description="Endoribonuclease L-PSP/chorismate mutase-like" evidence="1">
    <location>
        <begin position="9"/>
        <end position="142"/>
    </location>
</feature>
<dbReference type="CDD" id="cd02199">
    <property type="entry name" value="YjgF_YER057c_UK114_like_1"/>
    <property type="match status" value="1"/>
</dbReference>
<protein>
    <submittedName>
        <fullName evidence="2">RidA family protein</fullName>
    </submittedName>
</protein>
<dbReference type="Pfam" id="PF14588">
    <property type="entry name" value="YjgF_endoribonc"/>
    <property type="match status" value="1"/>
</dbReference>
<reference evidence="2" key="1">
    <citation type="journal article" date="2021" name="PeerJ">
        <title>Extensive microbial diversity within the chicken gut microbiome revealed by metagenomics and culture.</title>
        <authorList>
            <person name="Gilroy R."/>
            <person name="Ravi A."/>
            <person name="Getino M."/>
            <person name="Pursley I."/>
            <person name="Horton D.L."/>
            <person name="Alikhan N.F."/>
            <person name="Baker D."/>
            <person name="Gharbi K."/>
            <person name="Hall N."/>
            <person name="Watson M."/>
            <person name="Adriaenssens E.M."/>
            <person name="Foster-Nyarko E."/>
            <person name="Jarju S."/>
            <person name="Secka A."/>
            <person name="Antonio M."/>
            <person name="Oren A."/>
            <person name="Chaudhuri R.R."/>
            <person name="La Ragione R."/>
            <person name="Hildebrand F."/>
            <person name="Pallen M.J."/>
        </authorList>
    </citation>
    <scope>NUCLEOTIDE SEQUENCE</scope>
    <source>
        <strain evidence="2">CHK169-2315</strain>
    </source>
</reference>
<dbReference type="Gene3D" id="3.30.1330.40">
    <property type="entry name" value="RutC-like"/>
    <property type="match status" value="1"/>
</dbReference>
<dbReference type="EMBL" id="DXHX01000003">
    <property type="protein sequence ID" value="HIV73477.1"/>
    <property type="molecule type" value="Genomic_DNA"/>
</dbReference>
<evidence type="ECO:0000313" key="2">
    <source>
        <dbReference type="EMBL" id="HIV73477.1"/>
    </source>
</evidence>
<organism evidence="2 3">
    <name type="scientific">Candidatus Pseudogracilibacillus intestinigallinarum</name>
    <dbReference type="NCBI Taxonomy" id="2838742"/>
    <lineage>
        <taxon>Bacteria</taxon>
        <taxon>Bacillati</taxon>
        <taxon>Bacillota</taxon>
        <taxon>Bacilli</taxon>
        <taxon>Bacillales</taxon>
        <taxon>Bacillaceae</taxon>
        <taxon>Pseudogracilibacillus</taxon>
    </lineage>
</organism>
<proteinExistence type="predicted"/>
<dbReference type="AlphaFoldDB" id="A0A9D1PK13"/>
<dbReference type="InterPro" id="IPR013813">
    <property type="entry name" value="Endoribo_LPSP/chorism_mut-like"/>
</dbReference>
<evidence type="ECO:0000259" key="1">
    <source>
        <dbReference type="Pfam" id="PF14588"/>
    </source>
</evidence>
<dbReference type="SUPFAM" id="SSF55298">
    <property type="entry name" value="YjgF-like"/>
    <property type="match status" value="1"/>
</dbReference>
<evidence type="ECO:0000313" key="3">
    <source>
        <dbReference type="Proteomes" id="UP000823937"/>
    </source>
</evidence>
<gene>
    <name evidence="2" type="ORF">H9895_00170</name>
</gene>
<accession>A0A9D1PK13</accession>
<dbReference type="PANTHER" id="PTHR43760">
    <property type="entry name" value="ENDORIBONUCLEASE-RELATED"/>
    <property type="match status" value="1"/>
</dbReference>
<name>A0A9D1PK13_9BACI</name>